<name>A0A926HWG3_9FIRM</name>
<sequence length="119" mass="14110">MNVTKDGFKDRQFHMEDYLQTVSAEQNECAEVSVYQRITENKHINTDFWTDNLLELILREEKSPPASSKRPRRRRNRMKNARRRGEERQGPSVQRKAKSPPASSRGSRRRRNGKKNARR</sequence>
<dbReference type="Proteomes" id="UP000657006">
    <property type="component" value="Unassembled WGS sequence"/>
</dbReference>
<dbReference type="AlphaFoldDB" id="A0A926HWG3"/>
<feature type="region of interest" description="Disordered" evidence="1">
    <location>
        <begin position="59"/>
        <end position="119"/>
    </location>
</feature>
<keyword evidence="3" id="KW-1185">Reference proteome</keyword>
<comment type="caution">
    <text evidence="2">The sequence shown here is derived from an EMBL/GenBank/DDBJ whole genome shotgun (WGS) entry which is preliminary data.</text>
</comment>
<organism evidence="2 3">
    <name type="scientific">Bianquea renquensis</name>
    <dbReference type="NCBI Taxonomy" id="2763661"/>
    <lineage>
        <taxon>Bacteria</taxon>
        <taxon>Bacillati</taxon>
        <taxon>Bacillota</taxon>
        <taxon>Clostridia</taxon>
        <taxon>Eubacteriales</taxon>
        <taxon>Bianqueaceae</taxon>
        <taxon>Bianquea</taxon>
    </lineage>
</organism>
<reference evidence="2" key="1">
    <citation type="submission" date="2020-08" db="EMBL/GenBank/DDBJ databases">
        <title>Genome public.</title>
        <authorList>
            <person name="Liu C."/>
            <person name="Sun Q."/>
        </authorList>
    </citation>
    <scope>NUCLEOTIDE SEQUENCE</scope>
    <source>
        <strain evidence="2">NSJ-32</strain>
    </source>
</reference>
<dbReference type="RefSeq" id="WP_249289401.1">
    <property type="nucleotide sequence ID" value="NZ_JACRSQ010000003.1"/>
</dbReference>
<evidence type="ECO:0000256" key="1">
    <source>
        <dbReference type="SAM" id="MobiDB-lite"/>
    </source>
</evidence>
<evidence type="ECO:0000313" key="2">
    <source>
        <dbReference type="EMBL" id="MBC8542687.1"/>
    </source>
</evidence>
<evidence type="ECO:0000313" key="3">
    <source>
        <dbReference type="Proteomes" id="UP000657006"/>
    </source>
</evidence>
<feature type="compositionally biased region" description="Basic residues" evidence="1">
    <location>
        <begin position="69"/>
        <end position="82"/>
    </location>
</feature>
<accession>A0A926HWG3</accession>
<feature type="compositionally biased region" description="Basic residues" evidence="1">
    <location>
        <begin position="106"/>
        <end position="119"/>
    </location>
</feature>
<gene>
    <name evidence="2" type="ORF">H8730_03880</name>
</gene>
<proteinExistence type="predicted"/>
<dbReference type="EMBL" id="JACRSQ010000003">
    <property type="protein sequence ID" value="MBC8542687.1"/>
    <property type="molecule type" value="Genomic_DNA"/>
</dbReference>
<protein>
    <submittedName>
        <fullName evidence="2">Uncharacterized protein</fullName>
    </submittedName>
</protein>